<sequence>MKNSIAGLGLSTKFSHLRFKNIDLLEFKSYNSLLEFDIVLIDLDCILLEYDTENNPYKGKKVLTIDSSFEFLSDYARIKNEIDYLLDIGKTIYVTPPVDRIFYIHTGDKQYSGTGRNQKITNVVQEFDILDIVPISLDTTISFGDKVTPSTDSVYKALFEVKGMDYCYNAYFESSDTGIPLAYVTNTKKIVSQAFSVSKGHIVLLPSVLDSEHYLTEKKFREVVNSFLHVIDDLEEEIKSPLSDFSLPEWANKYNILDEKEKKKKIEEIDLEIEKLMSTREKINNSLIGIQKYKLVFTSTGKELESIVCELLLDLRFESESVEHNRADGIFKYGDTKVVVEIKGVNGSSAEKHGAQLEKWVAEFIEKEGITPKPLLIVNGFRNKDLSVRNDDVFPNQMVNYSVKREHCLISTLQLLGIYSEIKNNPSSKDTIINELLNTIGIYDKFNDYRTFL</sequence>
<keyword evidence="3" id="KW-1185">Reference proteome</keyword>
<dbReference type="AlphaFoldDB" id="A0A1H9U3K4"/>
<protein>
    <submittedName>
        <fullName evidence="2">Uncharacterized protein</fullName>
    </submittedName>
</protein>
<evidence type="ECO:0000256" key="1">
    <source>
        <dbReference type="SAM" id="Coils"/>
    </source>
</evidence>
<proteinExistence type="predicted"/>
<organism evidence="2 3">
    <name type="scientific">Isobaculum melis</name>
    <dbReference type="NCBI Taxonomy" id="142588"/>
    <lineage>
        <taxon>Bacteria</taxon>
        <taxon>Bacillati</taxon>
        <taxon>Bacillota</taxon>
        <taxon>Bacilli</taxon>
        <taxon>Lactobacillales</taxon>
        <taxon>Carnobacteriaceae</taxon>
        <taxon>Isobaculum</taxon>
    </lineage>
</organism>
<reference evidence="2 3" key="1">
    <citation type="submission" date="2016-10" db="EMBL/GenBank/DDBJ databases">
        <authorList>
            <person name="de Groot N.N."/>
        </authorList>
    </citation>
    <scope>NUCLEOTIDE SEQUENCE [LARGE SCALE GENOMIC DNA]</scope>
    <source>
        <strain evidence="2 3">DSM 13760</strain>
    </source>
</reference>
<dbReference type="Proteomes" id="UP000198948">
    <property type="component" value="Unassembled WGS sequence"/>
</dbReference>
<dbReference type="OrthoDB" id="2179558at2"/>
<feature type="coiled-coil region" evidence="1">
    <location>
        <begin position="259"/>
        <end position="286"/>
    </location>
</feature>
<name>A0A1H9U3K4_9LACT</name>
<dbReference type="EMBL" id="FOHA01000021">
    <property type="protein sequence ID" value="SES04085.1"/>
    <property type="molecule type" value="Genomic_DNA"/>
</dbReference>
<keyword evidence="1" id="KW-0175">Coiled coil</keyword>
<accession>A0A1H9U3K4</accession>
<dbReference type="RefSeq" id="WP_092653713.1">
    <property type="nucleotide sequence ID" value="NZ_FOHA01000021.1"/>
</dbReference>
<evidence type="ECO:0000313" key="2">
    <source>
        <dbReference type="EMBL" id="SES04085.1"/>
    </source>
</evidence>
<gene>
    <name evidence="2" type="ORF">SAMN04488559_12119</name>
</gene>
<evidence type="ECO:0000313" key="3">
    <source>
        <dbReference type="Proteomes" id="UP000198948"/>
    </source>
</evidence>